<sequence>MAHTTCLISAFHNMQTPSSIGACASPTLISTDCLRKYHEGISTDYNVRFELVIGIQMI</sequence>
<name>A0A0A9ED74_ARUDO</name>
<reference evidence="1" key="2">
    <citation type="journal article" date="2015" name="Data Brief">
        <title>Shoot transcriptome of the giant reed, Arundo donax.</title>
        <authorList>
            <person name="Barrero R.A."/>
            <person name="Guerrero F.D."/>
            <person name="Moolhuijzen P."/>
            <person name="Goolsby J.A."/>
            <person name="Tidwell J."/>
            <person name="Bellgard S.E."/>
            <person name="Bellgard M.I."/>
        </authorList>
    </citation>
    <scope>NUCLEOTIDE SEQUENCE</scope>
    <source>
        <tissue evidence="1">Shoot tissue taken approximately 20 cm above the soil surface</tissue>
    </source>
</reference>
<accession>A0A0A9ED74</accession>
<protein>
    <submittedName>
        <fullName evidence="1">Uncharacterized protein</fullName>
    </submittedName>
</protein>
<proteinExistence type="predicted"/>
<reference evidence="1" key="1">
    <citation type="submission" date="2014-09" db="EMBL/GenBank/DDBJ databases">
        <authorList>
            <person name="Magalhaes I.L.F."/>
            <person name="Oliveira U."/>
            <person name="Santos F.R."/>
            <person name="Vidigal T.H.D.A."/>
            <person name="Brescovit A.D."/>
            <person name="Santos A.J."/>
        </authorList>
    </citation>
    <scope>NUCLEOTIDE SEQUENCE</scope>
    <source>
        <tissue evidence="1">Shoot tissue taken approximately 20 cm above the soil surface</tissue>
    </source>
</reference>
<evidence type="ECO:0000313" key="1">
    <source>
        <dbReference type="EMBL" id="JAD98684.1"/>
    </source>
</evidence>
<organism evidence="1">
    <name type="scientific">Arundo donax</name>
    <name type="common">Giant reed</name>
    <name type="synonym">Donax arundinaceus</name>
    <dbReference type="NCBI Taxonomy" id="35708"/>
    <lineage>
        <taxon>Eukaryota</taxon>
        <taxon>Viridiplantae</taxon>
        <taxon>Streptophyta</taxon>
        <taxon>Embryophyta</taxon>
        <taxon>Tracheophyta</taxon>
        <taxon>Spermatophyta</taxon>
        <taxon>Magnoliopsida</taxon>
        <taxon>Liliopsida</taxon>
        <taxon>Poales</taxon>
        <taxon>Poaceae</taxon>
        <taxon>PACMAD clade</taxon>
        <taxon>Arundinoideae</taxon>
        <taxon>Arundineae</taxon>
        <taxon>Arundo</taxon>
    </lineage>
</organism>
<dbReference type="EMBL" id="GBRH01199211">
    <property type="protein sequence ID" value="JAD98684.1"/>
    <property type="molecule type" value="Transcribed_RNA"/>
</dbReference>
<dbReference type="AlphaFoldDB" id="A0A0A9ED74"/>